<evidence type="ECO:0000313" key="2">
    <source>
        <dbReference type="Proteomes" id="UP000034399"/>
    </source>
</evidence>
<organism evidence="1 2">
    <name type="scientific">Methanosarcina mazei</name>
    <name type="common">Methanosarcina frisia</name>
    <dbReference type="NCBI Taxonomy" id="2209"/>
    <lineage>
        <taxon>Archaea</taxon>
        <taxon>Methanobacteriati</taxon>
        <taxon>Methanobacteriota</taxon>
        <taxon>Stenosarchaea group</taxon>
        <taxon>Methanomicrobia</taxon>
        <taxon>Methanosarcinales</taxon>
        <taxon>Methanosarcinaceae</taxon>
        <taxon>Methanosarcina</taxon>
    </lineage>
</organism>
<accession>A0A0F8G847</accession>
<dbReference type="EMBL" id="JJPA01000071">
    <property type="protein sequence ID" value="KKG35328.1"/>
    <property type="molecule type" value="Genomic_DNA"/>
</dbReference>
<comment type="caution">
    <text evidence="1">The sequence shown here is derived from an EMBL/GenBank/DDBJ whole genome shotgun (WGS) entry which is preliminary data.</text>
</comment>
<dbReference type="Proteomes" id="UP000034399">
    <property type="component" value="Unassembled WGS sequence"/>
</dbReference>
<proteinExistence type="predicted"/>
<name>A0A0F8G847_METMZ</name>
<evidence type="ECO:0000313" key="1">
    <source>
        <dbReference type="EMBL" id="KKG35328.1"/>
    </source>
</evidence>
<dbReference type="RefSeq" id="WP_048043961.1">
    <property type="nucleotide sequence ID" value="NZ_JJPA01000071.1"/>
</dbReference>
<sequence>MTGEKDRYKTHEQLWKLEDGELSTPKHDELVLQLLYKRNAKKLMYMCYPGEFTNFDSYDEIEDSRIDVDSEVPITTKNDYIIGYIDIAISYKLRDRPDRILFVEVKPKIKSFGETLRQIKTYKTYRHFNYIIYSPDTAFRGAFETQGIPIITPLDLGINM</sequence>
<reference evidence="1 2" key="1">
    <citation type="journal article" date="2015" name="ISME J.">
        <title>Genomic and phenotypic differentiation among Methanosarcina mazei populations from Columbia River sediment.</title>
        <authorList>
            <person name="Youngblut N.D."/>
            <person name="Wirth J.S."/>
            <person name="Henriksen J.R."/>
            <person name="Smith M."/>
            <person name="Simon H."/>
            <person name="Metcalf W.W."/>
            <person name="Whitaker R.J."/>
        </authorList>
    </citation>
    <scope>NUCLEOTIDE SEQUENCE [LARGE SCALE GENOMIC DNA]</scope>
    <source>
        <strain evidence="1 2">3.F.A.1A.1</strain>
    </source>
</reference>
<protein>
    <submittedName>
        <fullName evidence="1">Uncharacterized protein</fullName>
    </submittedName>
</protein>
<dbReference type="AlphaFoldDB" id="A0A0F8G847"/>
<dbReference type="PATRIC" id="fig|2209.61.peg.3318"/>
<gene>
    <name evidence="1" type="ORF">DU52_15410</name>
</gene>